<evidence type="ECO:0000313" key="2">
    <source>
        <dbReference type="EMBL" id="VGO17914.1"/>
    </source>
</evidence>
<evidence type="ECO:0000313" key="3">
    <source>
        <dbReference type="Proteomes" id="UP000366872"/>
    </source>
</evidence>
<proteinExistence type="predicted"/>
<dbReference type="Proteomes" id="UP000366872">
    <property type="component" value="Unassembled WGS sequence"/>
</dbReference>
<protein>
    <recommendedName>
        <fullName evidence="4">DUF2007 domain-containing protein</fullName>
    </recommendedName>
</protein>
<gene>
    <name evidence="2" type="ORF">PDESU_06516</name>
</gene>
<evidence type="ECO:0008006" key="4">
    <source>
        <dbReference type="Google" id="ProtNLM"/>
    </source>
</evidence>
<keyword evidence="3" id="KW-1185">Reference proteome</keyword>
<accession>A0A6C2UEW9</accession>
<dbReference type="RefSeq" id="WP_136083374.1">
    <property type="nucleotide sequence ID" value="NZ_CAAHFG010000005.1"/>
</dbReference>
<name>A0A6C2UEW9_PONDE</name>
<keyword evidence="1" id="KW-0812">Transmembrane</keyword>
<feature type="transmembrane region" description="Helical" evidence="1">
    <location>
        <begin position="93"/>
        <end position="112"/>
    </location>
</feature>
<evidence type="ECO:0000256" key="1">
    <source>
        <dbReference type="SAM" id="Phobius"/>
    </source>
</evidence>
<dbReference type="AlphaFoldDB" id="A0A6C2UEW9"/>
<keyword evidence="1" id="KW-1133">Transmembrane helix</keyword>
<dbReference type="EMBL" id="CAAHFG010000005">
    <property type="protein sequence ID" value="VGO17914.1"/>
    <property type="molecule type" value="Genomic_DNA"/>
</dbReference>
<organism evidence="2 3">
    <name type="scientific">Pontiella desulfatans</name>
    <dbReference type="NCBI Taxonomy" id="2750659"/>
    <lineage>
        <taxon>Bacteria</taxon>
        <taxon>Pseudomonadati</taxon>
        <taxon>Kiritimatiellota</taxon>
        <taxon>Kiritimatiellia</taxon>
        <taxon>Kiritimatiellales</taxon>
        <taxon>Pontiellaceae</taxon>
        <taxon>Pontiella</taxon>
    </lineage>
</organism>
<sequence>MGMDNQVVLTSFVQELDAQMVVMELQAGGIDAVLQKDDCGGMRPFITSERGIEVLVPAADLQRAREILALIPNEEAEAVALEKPRRRLSKIDLTAMLVVGIVVGSIGSWVYVKDKYFVREAEIDRNGDGVTDQVWFYGKDGYCTGGHADNNFDGKWDEWHTFVDGAIDLTKTDTDFNGVPDVEWKYLFGVAAQENWRPNGAEVVNKRVFLKHGIPVRELVDSDRNGTFDLETGFDAFGNKTNSMPVQK</sequence>
<keyword evidence="1" id="KW-0472">Membrane</keyword>
<reference evidence="2 3" key="1">
    <citation type="submission" date="2019-04" db="EMBL/GenBank/DDBJ databases">
        <authorList>
            <person name="Van Vliet M D."/>
        </authorList>
    </citation>
    <scope>NUCLEOTIDE SEQUENCE [LARGE SCALE GENOMIC DNA]</scope>
    <source>
        <strain evidence="2 3">F1</strain>
    </source>
</reference>